<sequence length="316" mass="35996">MERIISDSSFLELANRAGRIMDQALAPTTRTRYLASWRRYEAWCAAKGIQKPNSDPKTITLFLTERSAKVGQSALEQDLAAIRFMCAMNGVEFKDPRNYLRRFMRGIRRERGHDPKRKRMIAPVLLGQMLDHLPENGPKASRDRAALLIGFSLALRRSEIVAIGWDDIVFEDAHLIVRLKPSKNHSNAVFQWIPKVPSSLCAFNAMQHWYQLSNRPIDGPCFPAIRDGKIQKRAVSDRYINRLVKRLLLLCDKVPQEFGAHSLRSGIATAAHWEGLSDADIRKITRHKSTGGLLPYLQPKDGLLHEQIFRSFDNEG</sequence>
<dbReference type="Proteomes" id="UP000076167">
    <property type="component" value="Unassembled WGS sequence"/>
</dbReference>
<keyword evidence="2" id="KW-0233">DNA recombination</keyword>
<dbReference type="PANTHER" id="PTHR34605">
    <property type="entry name" value="PHAGE_INTEGRASE DOMAIN-CONTAINING PROTEIN"/>
    <property type="match status" value="1"/>
</dbReference>
<dbReference type="Pfam" id="PF00589">
    <property type="entry name" value="Phage_integrase"/>
    <property type="match status" value="1"/>
</dbReference>
<keyword evidence="5" id="KW-1185">Reference proteome</keyword>
<dbReference type="Gene3D" id="1.10.443.10">
    <property type="entry name" value="Intergrase catalytic core"/>
    <property type="match status" value="1"/>
</dbReference>
<evidence type="ECO:0000313" key="5">
    <source>
        <dbReference type="Proteomes" id="UP000076167"/>
    </source>
</evidence>
<dbReference type="SUPFAM" id="SSF56349">
    <property type="entry name" value="DNA breaking-rejoining enzymes"/>
    <property type="match status" value="1"/>
</dbReference>
<evidence type="ECO:0000259" key="3">
    <source>
        <dbReference type="PROSITE" id="PS51898"/>
    </source>
</evidence>
<keyword evidence="1" id="KW-0238">DNA-binding</keyword>
<gene>
    <name evidence="4" type="ORF">AUP40_02235</name>
</gene>
<reference evidence="4 5" key="1">
    <citation type="submission" date="2015-12" db="EMBL/GenBank/DDBJ databases">
        <title>Genome sequence of Thalassospira xiamenensis MCCC 1A03005.</title>
        <authorList>
            <person name="Lu L."/>
            <person name="Lai Q."/>
            <person name="Shao Z."/>
            <person name="Qian P."/>
        </authorList>
    </citation>
    <scope>NUCLEOTIDE SEQUENCE [LARGE SCALE GENOMIC DNA]</scope>
    <source>
        <strain evidence="4 5">MCCC 1A03005</strain>
    </source>
</reference>
<proteinExistence type="predicted"/>
<dbReference type="PANTHER" id="PTHR34605:SF3">
    <property type="entry name" value="P CELL-TYPE AGGLUTINATION PROTEIN MAP4-LIKE-RELATED"/>
    <property type="match status" value="1"/>
</dbReference>
<evidence type="ECO:0000256" key="1">
    <source>
        <dbReference type="ARBA" id="ARBA00023125"/>
    </source>
</evidence>
<protein>
    <recommendedName>
        <fullName evidence="3">Tyr recombinase domain-containing protein</fullName>
    </recommendedName>
</protein>
<feature type="domain" description="Tyr recombinase" evidence="3">
    <location>
        <begin position="115"/>
        <end position="316"/>
    </location>
</feature>
<evidence type="ECO:0000313" key="4">
    <source>
        <dbReference type="EMBL" id="KZD01691.1"/>
    </source>
</evidence>
<evidence type="ECO:0000256" key="2">
    <source>
        <dbReference type="ARBA" id="ARBA00023172"/>
    </source>
</evidence>
<name>A0ABR5XZF3_9PROT</name>
<dbReference type="InterPro" id="IPR013762">
    <property type="entry name" value="Integrase-like_cat_sf"/>
</dbReference>
<dbReference type="Gene3D" id="1.10.150.130">
    <property type="match status" value="1"/>
</dbReference>
<dbReference type="InterPro" id="IPR052925">
    <property type="entry name" value="Phage_Integrase-like_Recomb"/>
</dbReference>
<organism evidence="4 5">
    <name type="scientific">Thalassospira xiamenensis</name>
    <dbReference type="NCBI Taxonomy" id="220697"/>
    <lineage>
        <taxon>Bacteria</taxon>
        <taxon>Pseudomonadati</taxon>
        <taxon>Pseudomonadota</taxon>
        <taxon>Alphaproteobacteria</taxon>
        <taxon>Rhodospirillales</taxon>
        <taxon>Thalassospiraceae</taxon>
        <taxon>Thalassospira</taxon>
    </lineage>
</organism>
<dbReference type="InterPro" id="IPR002104">
    <property type="entry name" value="Integrase_catalytic"/>
</dbReference>
<dbReference type="PROSITE" id="PS51898">
    <property type="entry name" value="TYR_RECOMBINASE"/>
    <property type="match status" value="1"/>
</dbReference>
<comment type="caution">
    <text evidence="4">The sequence shown here is derived from an EMBL/GenBank/DDBJ whole genome shotgun (WGS) entry which is preliminary data.</text>
</comment>
<dbReference type="EMBL" id="LPXL01000034">
    <property type="protein sequence ID" value="KZD01691.1"/>
    <property type="molecule type" value="Genomic_DNA"/>
</dbReference>
<dbReference type="SUPFAM" id="SSF47823">
    <property type="entry name" value="lambda integrase-like, N-terminal domain"/>
    <property type="match status" value="1"/>
</dbReference>
<dbReference type="InterPro" id="IPR011010">
    <property type="entry name" value="DNA_brk_join_enz"/>
</dbReference>
<dbReference type="InterPro" id="IPR010998">
    <property type="entry name" value="Integrase_recombinase_N"/>
</dbReference>
<accession>A0ABR5XZF3</accession>